<reference evidence="2 3" key="1">
    <citation type="journal article" date="2017" name="Int. J. Syst. Evol. Microbiol.">
        <title>Gemmobacter straminiformis sp. nov., isolated from an artificial fountain.</title>
        <authorList>
            <person name="Kang J.Y."/>
            <person name="Kim M.J."/>
            <person name="Chun J."/>
            <person name="Son K.P."/>
            <person name="Jahng K.Y."/>
        </authorList>
    </citation>
    <scope>NUCLEOTIDE SEQUENCE [LARGE SCALE GENOMIC DNA]</scope>
    <source>
        <strain evidence="2 3">CAM-8</strain>
    </source>
</reference>
<dbReference type="PROSITE" id="PS51725">
    <property type="entry name" value="ABM"/>
    <property type="match status" value="1"/>
</dbReference>
<dbReference type="GO" id="GO:0004497">
    <property type="term" value="F:monooxygenase activity"/>
    <property type="evidence" value="ECO:0007669"/>
    <property type="project" value="UniProtKB-KW"/>
</dbReference>
<keyword evidence="2" id="KW-0560">Oxidoreductase</keyword>
<name>A0A842I351_9RHOB</name>
<gene>
    <name evidence="2" type="ORF">H7F16_00885</name>
</gene>
<comment type="caution">
    <text evidence="2">The sequence shown here is derived from an EMBL/GenBank/DDBJ whole genome shotgun (WGS) entry which is preliminary data.</text>
</comment>
<evidence type="ECO:0000313" key="3">
    <source>
        <dbReference type="Proteomes" id="UP000555411"/>
    </source>
</evidence>
<dbReference type="Pfam" id="PF03992">
    <property type="entry name" value="ABM"/>
    <property type="match status" value="1"/>
</dbReference>
<sequence>MLIAHVRFPVAPEHRHIATEALVASVETVRAMPGCIAFHPVHDPIDAGILGVVHEWQTEADFAAYTASDAFRTFGEKIRPLMTGTPVSRRFRSDLIEVVN</sequence>
<dbReference type="InterPro" id="IPR007138">
    <property type="entry name" value="ABM_dom"/>
</dbReference>
<proteinExistence type="predicted"/>
<protein>
    <submittedName>
        <fullName evidence="2">Antibiotic biosynthesis monooxygenase</fullName>
    </submittedName>
</protein>
<dbReference type="InterPro" id="IPR011008">
    <property type="entry name" value="Dimeric_a/b-barrel"/>
</dbReference>
<dbReference type="AlphaFoldDB" id="A0A842I351"/>
<evidence type="ECO:0000259" key="1">
    <source>
        <dbReference type="PROSITE" id="PS51725"/>
    </source>
</evidence>
<dbReference type="Gene3D" id="3.30.70.100">
    <property type="match status" value="1"/>
</dbReference>
<keyword evidence="2" id="KW-0503">Monooxygenase</keyword>
<accession>A0A842I351</accession>
<dbReference type="Proteomes" id="UP000555411">
    <property type="component" value="Unassembled WGS sequence"/>
</dbReference>
<evidence type="ECO:0000313" key="2">
    <source>
        <dbReference type="EMBL" id="MBC2834041.1"/>
    </source>
</evidence>
<keyword evidence="3" id="KW-1185">Reference proteome</keyword>
<dbReference type="EMBL" id="JACLQD010000001">
    <property type="protein sequence ID" value="MBC2834041.1"/>
    <property type="molecule type" value="Genomic_DNA"/>
</dbReference>
<dbReference type="RefSeq" id="WP_185795671.1">
    <property type="nucleotide sequence ID" value="NZ_JACLQD010000001.1"/>
</dbReference>
<dbReference type="SUPFAM" id="SSF54909">
    <property type="entry name" value="Dimeric alpha+beta barrel"/>
    <property type="match status" value="1"/>
</dbReference>
<feature type="domain" description="ABM" evidence="1">
    <location>
        <begin position="2"/>
        <end position="91"/>
    </location>
</feature>
<organism evidence="2 3">
    <name type="scientific">Paragemmobacter straminiformis</name>
    <dbReference type="NCBI Taxonomy" id="2045119"/>
    <lineage>
        <taxon>Bacteria</taxon>
        <taxon>Pseudomonadati</taxon>
        <taxon>Pseudomonadota</taxon>
        <taxon>Alphaproteobacteria</taxon>
        <taxon>Rhodobacterales</taxon>
        <taxon>Paracoccaceae</taxon>
        <taxon>Paragemmobacter</taxon>
    </lineage>
</organism>